<sequence>MKWPFFILIALILLVPLVTADSSARVVYIVNVTGTVTDGTALDIADAIEAADEIGAEAILIRIDTPGGLVSATQDIIESIESSDIPVITFVSPKGAMAASAGSFILISGHIAAMSPGTATGAATPISIGPIGGGKDLANKTKSFFAAKMRSIAEERGRNGTIAAQFVTEALSLTATEALDAGMIDLIANDTYELLERIDGKEVTVNEKNITLRTSGAVVQFHKRNLRVSIVDVLGKPEIAFVLFLIGIYGLIFGFSSPGTYVPEMIGAISLLLSLYGMGLFEISIFGVLLLLLGIILFIAEVLTPTYGILTVGGAVCMILGALILPQEPLLGSAWLKSFGILVIVMTIASLIFFVFGIGAVVKARKRKVVTGKEEMIGLVARAESRIDEQGGMVRVRGEIWKAKSSGGPIEEGEEVEIVDIEGLTLVVRRRN</sequence>
<dbReference type="Pfam" id="PF01957">
    <property type="entry name" value="NfeD"/>
    <property type="match status" value="1"/>
</dbReference>
<name>A0A1F2P5X4_9EURY</name>
<keyword evidence="2 5" id="KW-0812">Transmembrane</keyword>
<accession>A0A1F2P5X4</accession>
<proteinExistence type="predicted"/>
<comment type="caution">
    <text evidence="9">The sequence shown here is derived from an EMBL/GenBank/DDBJ whole genome shotgun (WGS) entry which is preliminary data.</text>
</comment>
<organism evidence="9 10">
    <name type="scientific">Candidatus Syntropharchaeum butanivorans</name>
    <dbReference type="NCBI Taxonomy" id="1839936"/>
    <lineage>
        <taxon>Archaea</taxon>
        <taxon>Methanobacteriati</taxon>
        <taxon>Methanobacteriota</taxon>
        <taxon>Stenosarchaea group</taxon>
        <taxon>Methanomicrobia</taxon>
        <taxon>Methanosarcinales</taxon>
        <taxon>ANME-2 cluster</taxon>
        <taxon>Candidatus Syntropharchaeum</taxon>
    </lineage>
</organism>
<evidence type="ECO:0000313" key="10">
    <source>
        <dbReference type="Proteomes" id="UP000185779"/>
    </source>
</evidence>
<evidence type="ECO:0000256" key="5">
    <source>
        <dbReference type="SAM" id="Phobius"/>
    </source>
</evidence>
<feature type="transmembrane region" description="Helical" evidence="5">
    <location>
        <begin position="306"/>
        <end position="326"/>
    </location>
</feature>
<feature type="transmembrane region" description="Helical" evidence="5">
    <location>
        <begin position="338"/>
        <end position="362"/>
    </location>
</feature>
<dbReference type="AlphaFoldDB" id="A0A1F2P5X4"/>
<keyword evidence="3 5" id="KW-1133">Transmembrane helix</keyword>
<dbReference type="PANTHER" id="PTHR33507:SF4">
    <property type="entry name" value="NODULATION COMPETITIVENESS PROTEIN NFED"/>
    <property type="match status" value="1"/>
</dbReference>
<keyword evidence="4 5" id="KW-0472">Membrane</keyword>
<dbReference type="SUPFAM" id="SSF141322">
    <property type="entry name" value="NfeD domain-like"/>
    <property type="match status" value="1"/>
</dbReference>
<comment type="subcellular location">
    <subcellularLocation>
        <location evidence="1">Membrane</location>
        <topology evidence="1">Multi-pass membrane protein</topology>
    </subcellularLocation>
</comment>
<dbReference type="Gene3D" id="2.40.50.140">
    <property type="entry name" value="Nucleic acid-binding proteins"/>
    <property type="match status" value="1"/>
</dbReference>
<keyword evidence="10" id="KW-1185">Reference proteome</keyword>
<dbReference type="GO" id="GO:0016020">
    <property type="term" value="C:membrane"/>
    <property type="evidence" value="ECO:0007669"/>
    <property type="project" value="UniProtKB-SubCell"/>
</dbReference>
<dbReference type="PATRIC" id="fig|1839936.3.peg.12"/>
<dbReference type="InterPro" id="IPR056739">
    <property type="entry name" value="NfeD_membrane"/>
</dbReference>
<dbReference type="InterPro" id="IPR012340">
    <property type="entry name" value="NA-bd_OB-fold"/>
</dbReference>
<evidence type="ECO:0000256" key="2">
    <source>
        <dbReference type="ARBA" id="ARBA00022692"/>
    </source>
</evidence>
<feature type="domain" description="NfeD1b N-terminal" evidence="8">
    <location>
        <begin position="26"/>
        <end position="193"/>
    </location>
</feature>
<feature type="transmembrane region" description="Helical" evidence="5">
    <location>
        <begin position="239"/>
        <end position="261"/>
    </location>
</feature>
<evidence type="ECO:0000259" key="8">
    <source>
        <dbReference type="Pfam" id="PF25145"/>
    </source>
</evidence>
<dbReference type="Gene3D" id="3.90.226.10">
    <property type="entry name" value="2-enoyl-CoA Hydratase, Chain A, domain 1"/>
    <property type="match status" value="1"/>
</dbReference>
<gene>
    <name evidence="9" type="ORF">SBU_000012</name>
</gene>
<feature type="transmembrane region" description="Helical" evidence="5">
    <location>
        <begin position="273"/>
        <end position="300"/>
    </location>
</feature>
<feature type="domain" description="NfeD-like C-terminal" evidence="6">
    <location>
        <begin position="374"/>
        <end position="430"/>
    </location>
</feature>
<evidence type="ECO:0000313" key="9">
    <source>
        <dbReference type="EMBL" id="OFV66719.1"/>
    </source>
</evidence>
<dbReference type="InterPro" id="IPR002810">
    <property type="entry name" value="NfeD-like_C"/>
</dbReference>
<dbReference type="CDD" id="cd07020">
    <property type="entry name" value="Clp_protease_NfeD_1"/>
    <property type="match status" value="1"/>
</dbReference>
<reference evidence="9" key="1">
    <citation type="submission" date="2016-05" db="EMBL/GenBank/DDBJ databases">
        <title>Microbial consortia oxidize butane by reversing methanogenesis.</title>
        <authorList>
            <person name="Laso-Perez R."/>
            <person name="Richter M."/>
            <person name="Wegener G."/>
            <person name="Musat F."/>
        </authorList>
    </citation>
    <scope>NUCLEOTIDE SEQUENCE [LARGE SCALE GENOMIC DNA]</scope>
    <source>
        <strain evidence="9">BOX1</strain>
    </source>
</reference>
<dbReference type="InterPro" id="IPR052165">
    <property type="entry name" value="Membrane_assoc_protease"/>
</dbReference>
<dbReference type="SUPFAM" id="SSF52096">
    <property type="entry name" value="ClpP/crotonase"/>
    <property type="match status" value="1"/>
</dbReference>
<dbReference type="FunFam" id="2.40.50.140:FF:000336">
    <property type="entry name" value="Membrane-bound serine protease"/>
    <property type="match status" value="1"/>
</dbReference>
<dbReference type="PANTHER" id="PTHR33507">
    <property type="entry name" value="INNER MEMBRANE PROTEIN YBBJ"/>
    <property type="match status" value="1"/>
</dbReference>
<dbReference type="Pfam" id="PF24961">
    <property type="entry name" value="NfeD_membrane"/>
    <property type="match status" value="1"/>
</dbReference>
<dbReference type="InterPro" id="IPR056738">
    <property type="entry name" value="NfeD1b_N"/>
</dbReference>
<protein>
    <submittedName>
        <fullName evidence="9">Nodulation protein NfeD</fullName>
    </submittedName>
</protein>
<evidence type="ECO:0000259" key="7">
    <source>
        <dbReference type="Pfam" id="PF24961"/>
    </source>
</evidence>
<evidence type="ECO:0000256" key="1">
    <source>
        <dbReference type="ARBA" id="ARBA00004141"/>
    </source>
</evidence>
<dbReference type="Proteomes" id="UP000185779">
    <property type="component" value="Unassembled WGS sequence"/>
</dbReference>
<evidence type="ECO:0000256" key="4">
    <source>
        <dbReference type="ARBA" id="ARBA00023136"/>
    </source>
</evidence>
<dbReference type="EMBL" id="LYOR01000001">
    <property type="protein sequence ID" value="OFV66719.1"/>
    <property type="molecule type" value="Genomic_DNA"/>
</dbReference>
<dbReference type="Pfam" id="PF25145">
    <property type="entry name" value="NfeD1b_N"/>
    <property type="match status" value="1"/>
</dbReference>
<dbReference type="InterPro" id="IPR029045">
    <property type="entry name" value="ClpP/crotonase-like_dom_sf"/>
</dbReference>
<evidence type="ECO:0000256" key="3">
    <source>
        <dbReference type="ARBA" id="ARBA00022989"/>
    </source>
</evidence>
<dbReference type="STRING" id="1839936.SBU_000012"/>
<feature type="domain" description="NfeD integral membrane" evidence="7">
    <location>
        <begin position="239"/>
        <end position="353"/>
    </location>
</feature>
<evidence type="ECO:0000259" key="6">
    <source>
        <dbReference type="Pfam" id="PF01957"/>
    </source>
</evidence>